<dbReference type="InterPro" id="IPR010699">
    <property type="entry name" value="DUF1275"/>
</dbReference>
<sequence>MISRLPRWVEGGAFALAFVAGNVNAIGLLGFSHQAVSHLSGTSTLLGLELARLDAAAALHLLLVLLSFVLGAVFSGVLIDSSALQSGRRYGVALWVETGLLVLAMLALHYNSVAGHYLASAACGLQNAMVTTYSGAIIRTTHVTGLFTDLGLMLGARLRGQALDRRKLLLFLLLIGGFISGGLVGALVYALLHFKALLLPALLTALLAVLYQRYLRRR</sequence>
<name>A0A1H1WVQ8_9GAMM</name>
<dbReference type="STRING" id="472181.SAMN05216271_3351"/>
<keyword evidence="1" id="KW-0472">Membrane</keyword>
<protein>
    <submittedName>
        <fullName evidence="2">Uncharacterized membrane protein YoaK, UPF0700 family</fullName>
    </submittedName>
</protein>
<gene>
    <name evidence="2" type="ORF">SAMN05216271_3351</name>
</gene>
<feature type="transmembrane region" description="Helical" evidence="1">
    <location>
        <begin position="12"/>
        <end position="35"/>
    </location>
</feature>
<proteinExistence type="predicted"/>
<dbReference type="AlphaFoldDB" id="A0A1H1WVQ8"/>
<feature type="transmembrane region" description="Helical" evidence="1">
    <location>
        <begin position="168"/>
        <end position="191"/>
    </location>
</feature>
<feature type="transmembrane region" description="Helical" evidence="1">
    <location>
        <begin position="55"/>
        <end position="78"/>
    </location>
</feature>
<dbReference type="PANTHER" id="PTHR37314:SF4">
    <property type="entry name" value="UPF0700 TRANSMEMBRANE PROTEIN YOAK"/>
    <property type="match status" value="1"/>
</dbReference>
<dbReference type="Proteomes" id="UP000243413">
    <property type="component" value="Chromosome I"/>
</dbReference>
<feature type="transmembrane region" description="Helical" evidence="1">
    <location>
        <begin position="90"/>
        <end position="110"/>
    </location>
</feature>
<dbReference type="EMBL" id="LT629763">
    <property type="protein sequence ID" value="SDT01237.1"/>
    <property type="molecule type" value="Genomic_DNA"/>
</dbReference>
<dbReference type="RefSeq" id="WP_092287969.1">
    <property type="nucleotide sequence ID" value="NZ_LT629763.1"/>
</dbReference>
<keyword evidence="1" id="KW-0812">Transmembrane</keyword>
<organism evidence="2 3">
    <name type="scientific">Halopseudomonas sabulinigri</name>
    <dbReference type="NCBI Taxonomy" id="472181"/>
    <lineage>
        <taxon>Bacteria</taxon>
        <taxon>Pseudomonadati</taxon>
        <taxon>Pseudomonadota</taxon>
        <taxon>Gammaproteobacteria</taxon>
        <taxon>Pseudomonadales</taxon>
        <taxon>Pseudomonadaceae</taxon>
        <taxon>Halopseudomonas</taxon>
    </lineage>
</organism>
<evidence type="ECO:0000313" key="3">
    <source>
        <dbReference type="Proteomes" id="UP000243413"/>
    </source>
</evidence>
<evidence type="ECO:0000313" key="2">
    <source>
        <dbReference type="EMBL" id="SDT01237.1"/>
    </source>
</evidence>
<evidence type="ECO:0000256" key="1">
    <source>
        <dbReference type="SAM" id="Phobius"/>
    </source>
</evidence>
<reference evidence="3" key="1">
    <citation type="submission" date="2016-10" db="EMBL/GenBank/DDBJ databases">
        <authorList>
            <person name="Varghese N."/>
            <person name="Submissions S."/>
        </authorList>
    </citation>
    <scope>NUCLEOTIDE SEQUENCE [LARGE SCALE GENOMIC DNA]</scope>
    <source>
        <strain evidence="3">JCM 14963</strain>
    </source>
</reference>
<accession>A0A1H1WVQ8</accession>
<feature type="transmembrane region" description="Helical" evidence="1">
    <location>
        <begin position="197"/>
        <end position="215"/>
    </location>
</feature>
<dbReference type="PANTHER" id="PTHR37314">
    <property type="entry name" value="SLR0142 PROTEIN"/>
    <property type="match status" value="1"/>
</dbReference>
<dbReference type="OrthoDB" id="270162at2"/>
<dbReference type="Pfam" id="PF06912">
    <property type="entry name" value="DUF1275"/>
    <property type="match status" value="1"/>
</dbReference>
<feature type="transmembrane region" description="Helical" evidence="1">
    <location>
        <begin position="136"/>
        <end position="156"/>
    </location>
</feature>
<keyword evidence="1" id="KW-1133">Transmembrane helix</keyword>